<dbReference type="GO" id="GO:0004674">
    <property type="term" value="F:protein serine/threonine kinase activity"/>
    <property type="evidence" value="ECO:0007669"/>
    <property type="project" value="TreeGrafter"/>
</dbReference>
<dbReference type="SMART" id="SM00220">
    <property type="entry name" value="S_TKc"/>
    <property type="match status" value="1"/>
</dbReference>
<reference evidence="2 3" key="2">
    <citation type="journal article" date="2017" name="Sci. Rep.">
        <title>Ant-infecting Ophiocordyceps genomes reveal a high diversity of potential behavioral manipulation genes and a possible major role for enterotoxins.</title>
        <authorList>
            <person name="de Bekker C."/>
            <person name="Ohm R.A."/>
            <person name="Evans H.C."/>
            <person name="Brachmann A."/>
            <person name="Hughes D.P."/>
        </authorList>
    </citation>
    <scope>NUCLEOTIDE SEQUENCE [LARGE SCALE GENOMIC DNA]</scope>
    <source>
        <strain evidence="2 3">SC16a</strain>
    </source>
</reference>
<accession>A0A2A9PHF7</accession>
<dbReference type="STRING" id="268505.A0A2A9PHF7"/>
<feature type="domain" description="Protein kinase" evidence="1">
    <location>
        <begin position="310"/>
        <end position="644"/>
    </location>
</feature>
<organism evidence="2 3">
    <name type="scientific">Ophiocordyceps unilateralis</name>
    <name type="common">Zombie-ant fungus</name>
    <name type="synonym">Torrubia unilateralis</name>
    <dbReference type="NCBI Taxonomy" id="268505"/>
    <lineage>
        <taxon>Eukaryota</taxon>
        <taxon>Fungi</taxon>
        <taxon>Dikarya</taxon>
        <taxon>Ascomycota</taxon>
        <taxon>Pezizomycotina</taxon>
        <taxon>Sordariomycetes</taxon>
        <taxon>Hypocreomycetidae</taxon>
        <taxon>Hypocreales</taxon>
        <taxon>Ophiocordycipitaceae</taxon>
        <taxon>Ophiocordyceps</taxon>
    </lineage>
</organism>
<reference evidence="2 3" key="1">
    <citation type="journal article" date="2015" name="BMC Genomics">
        <title>Gene expression during zombie ant biting behavior reflects the complexity underlying fungal parasitic behavioral manipulation.</title>
        <authorList>
            <person name="de Bekker C."/>
            <person name="Ohm R.A."/>
            <person name="Loreto R.G."/>
            <person name="Sebastian A."/>
            <person name="Albert I."/>
            <person name="Merrow M."/>
            <person name="Brachmann A."/>
            <person name="Hughes D.P."/>
        </authorList>
    </citation>
    <scope>NUCLEOTIDE SEQUENCE [LARGE SCALE GENOMIC DNA]</scope>
    <source>
        <strain evidence="2 3">SC16a</strain>
    </source>
</reference>
<evidence type="ECO:0000313" key="3">
    <source>
        <dbReference type="Proteomes" id="UP000037136"/>
    </source>
</evidence>
<dbReference type="PROSITE" id="PS50011">
    <property type="entry name" value="PROTEIN_KINASE_DOM"/>
    <property type="match status" value="1"/>
</dbReference>
<comment type="caution">
    <text evidence="2">The sequence shown here is derived from an EMBL/GenBank/DDBJ whole genome shotgun (WGS) entry which is preliminary data.</text>
</comment>
<dbReference type="InterPro" id="IPR000719">
    <property type="entry name" value="Prot_kinase_dom"/>
</dbReference>
<dbReference type="GO" id="GO:0005524">
    <property type="term" value="F:ATP binding"/>
    <property type="evidence" value="ECO:0007669"/>
    <property type="project" value="InterPro"/>
</dbReference>
<dbReference type="SUPFAM" id="SSF56112">
    <property type="entry name" value="Protein kinase-like (PK-like)"/>
    <property type="match status" value="1"/>
</dbReference>
<dbReference type="PANTHER" id="PTHR24359:SF37">
    <property type="entry name" value="PROTEIN KINASE DOMAIN-CONTAINING PROTEIN"/>
    <property type="match status" value="1"/>
</dbReference>
<dbReference type="InterPro" id="IPR011009">
    <property type="entry name" value="Kinase-like_dom_sf"/>
</dbReference>
<evidence type="ECO:0000259" key="1">
    <source>
        <dbReference type="PROSITE" id="PS50011"/>
    </source>
</evidence>
<protein>
    <recommendedName>
        <fullName evidence="1">Protein kinase domain-containing protein</fullName>
    </recommendedName>
</protein>
<keyword evidence="3" id="KW-1185">Reference proteome</keyword>
<dbReference type="EMBL" id="LAZP02000136">
    <property type="protein sequence ID" value="PFH60323.1"/>
    <property type="molecule type" value="Genomic_DNA"/>
</dbReference>
<dbReference type="AlphaFoldDB" id="A0A2A9PHF7"/>
<dbReference type="OrthoDB" id="4926630at2759"/>
<proteinExistence type="predicted"/>
<evidence type="ECO:0000313" key="2">
    <source>
        <dbReference type="EMBL" id="PFH60323.1"/>
    </source>
</evidence>
<dbReference type="PANTHER" id="PTHR24359">
    <property type="entry name" value="SERINE/THREONINE-PROTEIN KINASE SBK1"/>
    <property type="match status" value="1"/>
</dbReference>
<dbReference type="Gene3D" id="1.10.510.10">
    <property type="entry name" value="Transferase(Phosphotransferase) domain 1"/>
    <property type="match status" value="1"/>
</dbReference>
<gene>
    <name evidence="2" type="ORF">XA68_11134</name>
</gene>
<dbReference type="Pfam" id="PF00069">
    <property type="entry name" value="Pkinase"/>
    <property type="match status" value="1"/>
</dbReference>
<sequence>MSELGEELVRDAHDINIERLLKLADHVVGVFTEILSSLQGPSYRIIDSLDKQAARFKCWRLVAGLSLDHGQPLALARLRNAPAMMGALLAALEYLCLQLLDRNKPNDRVFPMDTIMQIEMTITTLHQLSVSNRRTALLTSTDLLVQLDRSRGDDPTTELSIELLSKRCWSAFSAKYFIPNDALHSVVDMASTGRVLAAAFPELHSSKISAYTTIVCQDGDSVGLRRVFAALMLLRKINALGSFIKLSVNDGHLPLLPGDLKNRLVEANDAETIDQFIELQWLVLAPQLIRHYDAETPFMDHSAIMPCPEARIIPKFGEDPTMQNSEQSHAQPIVLQCSPVWKVKIHPGHIVASHKRETPYFALKQLQGLSEREVVNEMANLRELRYLSRPQEHVVELLDSFCYRDNFYLVFDWAEDNLMQYWQRSGEPKLTKGLLRWASSQISGLTRGLAAIHDELMGYHGDITPQNILRFTEAETSSSYGILKLSDFGLAQFPGRHEPASSSERFYDQHCDPTYQSPECQPPESRNDRPMNVTQKSDVWPLGCVYLSFVTWLLCGWSGVQEFSRQRFDEHELDTQLDSFFKLEDGTQPGLVLKTSVSRRMELLESLETQASFTSDLVDIIRGRMLQINPRRRLSCRALSDRLLDMDKRCQNEQRGPEEEKAALISSPWVVQQIYIRYGTRALLEFHLQEIFPEGCRRLQYRGDVWIVTLPRALTEAEIDGLQKAIMDESC</sequence>
<dbReference type="Proteomes" id="UP000037136">
    <property type="component" value="Unassembled WGS sequence"/>
</dbReference>
<dbReference type="CDD" id="cd00180">
    <property type="entry name" value="PKc"/>
    <property type="match status" value="1"/>
</dbReference>
<name>A0A2A9PHF7_OPHUN</name>